<evidence type="ECO:0000256" key="1">
    <source>
        <dbReference type="ARBA" id="ARBA00008668"/>
    </source>
</evidence>
<keyword evidence="2" id="KW-1185">Reference proteome</keyword>
<dbReference type="RefSeq" id="XP_031377062.1">
    <property type="nucleotide sequence ID" value="XM_031521202.1"/>
</dbReference>
<reference evidence="3" key="2">
    <citation type="submission" date="2025-08" db="UniProtKB">
        <authorList>
            <consortium name="RefSeq"/>
        </authorList>
    </citation>
    <scope>IDENTIFICATION</scope>
    <source>
        <tissue evidence="3">Leaf</tissue>
    </source>
</reference>
<dbReference type="GO" id="GO:0006629">
    <property type="term" value="P:lipid metabolic process"/>
    <property type="evidence" value="ECO:0007669"/>
    <property type="project" value="InterPro"/>
</dbReference>
<dbReference type="PANTHER" id="PTHR45642">
    <property type="entry name" value="GDSL ESTERASE/LIPASE EXL3"/>
    <property type="match status" value="1"/>
</dbReference>
<dbReference type="InterPro" id="IPR050592">
    <property type="entry name" value="GDSL_lipolytic_enzyme"/>
</dbReference>
<dbReference type="CDD" id="cd01837">
    <property type="entry name" value="SGNH_plant_lipase_like"/>
    <property type="match status" value="1"/>
</dbReference>
<dbReference type="InterPro" id="IPR001087">
    <property type="entry name" value="GDSL"/>
</dbReference>
<evidence type="ECO:0000313" key="2">
    <source>
        <dbReference type="Proteomes" id="UP000515151"/>
    </source>
</evidence>
<dbReference type="Proteomes" id="UP000515151">
    <property type="component" value="Chromosome 1"/>
</dbReference>
<protein>
    <submittedName>
        <fullName evidence="3">GDSL esterase/lipase At5g42170-like</fullName>
    </submittedName>
</protein>
<dbReference type="PANTHER" id="PTHR45642:SF147">
    <property type="entry name" value="GDSL ESTERASE_LIPASE EXL3"/>
    <property type="match status" value="1"/>
</dbReference>
<dbReference type="PROSITE" id="PS01098">
    <property type="entry name" value="LIPASE_GDSL_SER"/>
    <property type="match status" value="1"/>
</dbReference>
<reference evidence="2" key="1">
    <citation type="journal article" date="2020" name="Plant Biotechnol. J.">
        <title>The pomegranate (Punica granatum L.) draft genome dissects genetic divergence between soft- and hard-seeded cultivars.</title>
        <authorList>
            <person name="Luo X."/>
            <person name="Li H."/>
            <person name="Wu Z."/>
            <person name="Yao W."/>
            <person name="Zhao P."/>
            <person name="Cao D."/>
            <person name="Yu H."/>
            <person name="Li K."/>
            <person name="Poudel K."/>
            <person name="Zhao D."/>
            <person name="Zhang F."/>
            <person name="Xia X."/>
            <person name="Chen L."/>
            <person name="Wang Q."/>
            <person name="Jing D."/>
            <person name="Cao S."/>
        </authorList>
    </citation>
    <scope>NUCLEOTIDE SEQUENCE [LARGE SCALE GENOMIC DNA]</scope>
    <source>
        <strain evidence="2">cv. Tunisia</strain>
    </source>
</reference>
<dbReference type="InterPro" id="IPR036514">
    <property type="entry name" value="SGNH_hydro_sf"/>
</dbReference>
<dbReference type="OrthoDB" id="1600564at2759"/>
<dbReference type="AlphaFoldDB" id="A0A6P8C0T8"/>
<dbReference type="Pfam" id="PF00657">
    <property type="entry name" value="Lipase_GDSL"/>
    <property type="match status" value="1"/>
</dbReference>
<dbReference type="SUPFAM" id="SSF52266">
    <property type="entry name" value="SGNH hydrolase"/>
    <property type="match status" value="1"/>
</dbReference>
<sequence>MIPTCSLFHKTEFCAEPNLPDRIKPEIINFVRSSKMQNIQPMHHLVSWLLSRRIYIQVVLFAMGQIYQSQGLVVLPENVTVPAVFMFGDSIVDTGNNNHLKTVVRSNFPPYGRDFMGGRATGRFSDGKIPADLLVEEFGIKEVLPAFLDPSLTPEELPTGVNFASSGAGFDPLTSKLFSVISMSEQLRLFSEYKGQLKNLVGVTRADEIVANSMYLVASGSNDLAELYFHTPLQIPKYDIHSYTDLLITSASAFFQGLYKLGARRIAALGLEPLGCLPSQRTLSGGPNRVCVEHFNDAAKMFNSKLLSTMQVLRTTLPQVRFAYADGYGALMDIIRAPHEYGFDIVDRGCCGTGLVEVAFMCNRWIPGTCSNVSRYLFWDSYHPTERAYRIIFQKLIGKLVQDMFQQ</sequence>
<dbReference type="GO" id="GO:0005576">
    <property type="term" value="C:extracellular region"/>
    <property type="evidence" value="ECO:0007669"/>
    <property type="project" value="TreeGrafter"/>
</dbReference>
<dbReference type="GO" id="GO:0016298">
    <property type="term" value="F:lipase activity"/>
    <property type="evidence" value="ECO:0007669"/>
    <property type="project" value="InterPro"/>
</dbReference>
<dbReference type="InterPro" id="IPR035669">
    <property type="entry name" value="SGNH_plant_lipase-like"/>
</dbReference>
<dbReference type="FunFam" id="3.40.50.1110:FF:000003">
    <property type="entry name" value="GDSL esterase/lipase APG"/>
    <property type="match status" value="1"/>
</dbReference>
<dbReference type="Gene3D" id="3.40.50.1110">
    <property type="entry name" value="SGNH hydrolase"/>
    <property type="match status" value="1"/>
</dbReference>
<dbReference type="GeneID" id="116192608"/>
<name>A0A6P8C0T8_PUNGR</name>
<comment type="similarity">
    <text evidence="1">Belongs to the 'GDSL' lipolytic enzyme family.</text>
</comment>
<organism evidence="2 3">
    <name type="scientific">Punica granatum</name>
    <name type="common">Pomegranate</name>
    <dbReference type="NCBI Taxonomy" id="22663"/>
    <lineage>
        <taxon>Eukaryota</taxon>
        <taxon>Viridiplantae</taxon>
        <taxon>Streptophyta</taxon>
        <taxon>Embryophyta</taxon>
        <taxon>Tracheophyta</taxon>
        <taxon>Spermatophyta</taxon>
        <taxon>Magnoliopsida</taxon>
        <taxon>eudicotyledons</taxon>
        <taxon>Gunneridae</taxon>
        <taxon>Pentapetalae</taxon>
        <taxon>rosids</taxon>
        <taxon>malvids</taxon>
        <taxon>Myrtales</taxon>
        <taxon>Lythraceae</taxon>
        <taxon>Punica</taxon>
    </lineage>
</organism>
<dbReference type="InterPro" id="IPR008265">
    <property type="entry name" value="Lipase_GDSL_AS"/>
</dbReference>
<accession>A0A6P8C0T8</accession>
<proteinExistence type="inferred from homology"/>
<gene>
    <name evidence="3" type="primary">LOC116192608</name>
</gene>
<evidence type="ECO:0000313" key="3">
    <source>
        <dbReference type="RefSeq" id="XP_031377062.1"/>
    </source>
</evidence>